<sequence length="385" mass="42405">MAIAATAAAFVHPGLLHTEEDFSRVKTHVNNGDEPWVAGWNKLIANSHASPTYKPNPQATVYRGPDGVHSQNYRILYNDAHAAYQLAVRWKINGSTDNAEASIKILNAWSSTMKAIGGNSDRFLAAGIYGYQLANAGEIMRTYAGWSADDRNALGTLLKDVFYADSYRFLTTHNGQPRYHYWANWDFCSLANIMAIGVFTDNQTMYDYAVNYFLHGDGMGAFPNFIIANHTETGSGKVLAQGQEAGRDQGHATLDISLLGVILQQAYNQGDNFFPYMTNSALSASEYVAKYNVNQDVPFSPYYNPKYGNTTKISSNARGNRRPGFELIFSQYDNIMGLNASWTKKYVDAVNADTDGVEGGGGNYGANSGGYDYLGFGTLLYRRKA</sequence>
<protein>
    <recommendedName>
        <fullName evidence="3">Alginate lyase domain-containing protein</fullName>
    </recommendedName>
</protein>
<reference evidence="4 5" key="1">
    <citation type="journal article" date="2025" name="Microbiol. Resour. Announc.">
        <title>Draft genome sequences for Neonectria magnoliae and Neonectria punicea, canker pathogens of Liriodendron tulipifera and Acer saccharum in West Virginia.</title>
        <authorList>
            <person name="Petronek H.M."/>
            <person name="Kasson M.T."/>
            <person name="Metheny A.M."/>
            <person name="Stauder C.M."/>
            <person name="Lovett B."/>
            <person name="Lynch S.C."/>
            <person name="Garnas J.R."/>
            <person name="Kasson L.R."/>
            <person name="Stajich J.E."/>
        </authorList>
    </citation>
    <scope>NUCLEOTIDE SEQUENCE [LARGE SCALE GENOMIC DNA]</scope>
    <source>
        <strain evidence="4 5">NRRL 64651</strain>
    </source>
</reference>
<evidence type="ECO:0000313" key="5">
    <source>
        <dbReference type="Proteomes" id="UP001498421"/>
    </source>
</evidence>
<dbReference type="Gene3D" id="1.50.10.100">
    <property type="entry name" value="Chondroitin AC/alginate lyase"/>
    <property type="match status" value="1"/>
</dbReference>
<proteinExistence type="predicted"/>
<comment type="caution">
    <text evidence="4">The sequence shown here is derived from an EMBL/GenBank/DDBJ whole genome shotgun (WGS) entry which is preliminary data.</text>
</comment>
<gene>
    <name evidence="4" type="ORF">QQZ08_002761</name>
</gene>
<dbReference type="SUPFAM" id="SSF48230">
    <property type="entry name" value="Chondroitin AC/alginate lyase"/>
    <property type="match status" value="1"/>
</dbReference>
<keyword evidence="5" id="KW-1185">Reference proteome</keyword>
<name>A0ABR1ICQ0_9HYPO</name>
<dbReference type="Pfam" id="PF05426">
    <property type="entry name" value="Alginate_lyase"/>
    <property type="match status" value="1"/>
</dbReference>
<dbReference type="EMBL" id="JAZAVK010000017">
    <property type="protein sequence ID" value="KAK7430717.1"/>
    <property type="molecule type" value="Genomic_DNA"/>
</dbReference>
<accession>A0ABR1ICQ0</accession>
<evidence type="ECO:0000256" key="2">
    <source>
        <dbReference type="ARBA" id="ARBA00023239"/>
    </source>
</evidence>
<keyword evidence="1" id="KW-0732">Signal</keyword>
<evidence type="ECO:0000259" key="3">
    <source>
        <dbReference type="Pfam" id="PF05426"/>
    </source>
</evidence>
<evidence type="ECO:0000313" key="4">
    <source>
        <dbReference type="EMBL" id="KAK7430717.1"/>
    </source>
</evidence>
<evidence type="ECO:0000256" key="1">
    <source>
        <dbReference type="ARBA" id="ARBA00022729"/>
    </source>
</evidence>
<feature type="domain" description="Alginate lyase" evidence="3">
    <location>
        <begin position="55"/>
        <end position="216"/>
    </location>
</feature>
<dbReference type="Proteomes" id="UP001498421">
    <property type="component" value="Unassembled WGS sequence"/>
</dbReference>
<dbReference type="InterPro" id="IPR008929">
    <property type="entry name" value="Chondroitin_lyas"/>
</dbReference>
<keyword evidence="2" id="KW-0456">Lyase</keyword>
<dbReference type="InterPro" id="IPR008397">
    <property type="entry name" value="Alginate_lyase_dom"/>
</dbReference>
<organism evidence="4 5">
    <name type="scientific">Neonectria magnoliae</name>
    <dbReference type="NCBI Taxonomy" id="2732573"/>
    <lineage>
        <taxon>Eukaryota</taxon>
        <taxon>Fungi</taxon>
        <taxon>Dikarya</taxon>
        <taxon>Ascomycota</taxon>
        <taxon>Pezizomycotina</taxon>
        <taxon>Sordariomycetes</taxon>
        <taxon>Hypocreomycetidae</taxon>
        <taxon>Hypocreales</taxon>
        <taxon>Nectriaceae</taxon>
        <taxon>Neonectria</taxon>
    </lineage>
</organism>